<feature type="region of interest" description="Disordered" evidence="3">
    <location>
        <begin position="220"/>
        <end position="256"/>
    </location>
</feature>
<evidence type="ECO:0000256" key="2">
    <source>
        <dbReference type="SAM" id="Coils"/>
    </source>
</evidence>
<feature type="compositionally biased region" description="Low complexity" evidence="3">
    <location>
        <begin position="442"/>
        <end position="451"/>
    </location>
</feature>
<dbReference type="GO" id="GO:0005085">
    <property type="term" value="F:guanyl-nucleotide exchange factor activity"/>
    <property type="evidence" value="ECO:0007669"/>
    <property type="project" value="InterPro"/>
</dbReference>
<dbReference type="GO" id="GO:0006887">
    <property type="term" value="P:exocytosis"/>
    <property type="evidence" value="ECO:0007669"/>
    <property type="project" value="TreeGrafter"/>
</dbReference>
<keyword evidence="5" id="KW-1185">Reference proteome</keyword>
<feature type="compositionally biased region" description="Low complexity" evidence="3">
    <location>
        <begin position="220"/>
        <end position="229"/>
    </location>
</feature>
<feature type="coiled-coil region" evidence="2">
    <location>
        <begin position="45"/>
        <end position="72"/>
    </location>
</feature>
<dbReference type="GO" id="GO:0051286">
    <property type="term" value="C:cell tip"/>
    <property type="evidence" value="ECO:0007669"/>
    <property type="project" value="TreeGrafter"/>
</dbReference>
<feature type="compositionally biased region" description="Low complexity" evidence="3">
    <location>
        <begin position="401"/>
        <end position="415"/>
    </location>
</feature>
<dbReference type="Pfam" id="PF25555">
    <property type="entry name" value="RAB3A-like_C"/>
    <property type="match status" value="1"/>
</dbReference>
<accession>A0AAN7HK98</accession>
<feature type="compositionally biased region" description="Polar residues" evidence="3">
    <location>
        <begin position="247"/>
        <end position="256"/>
    </location>
</feature>
<dbReference type="EMBL" id="JASEJX010000033">
    <property type="protein sequence ID" value="KAK4510619.1"/>
    <property type="molecule type" value="Genomic_DNA"/>
</dbReference>
<organism evidence="4 5">
    <name type="scientific">Mucor velutinosus</name>
    <dbReference type="NCBI Taxonomy" id="708070"/>
    <lineage>
        <taxon>Eukaryota</taxon>
        <taxon>Fungi</taxon>
        <taxon>Fungi incertae sedis</taxon>
        <taxon>Mucoromycota</taxon>
        <taxon>Mucoromycotina</taxon>
        <taxon>Mucoromycetes</taxon>
        <taxon>Mucorales</taxon>
        <taxon>Mucorineae</taxon>
        <taxon>Mucoraceae</taxon>
        <taxon>Mucor</taxon>
    </lineage>
</organism>
<keyword evidence="1 2" id="KW-0175">Coiled coil</keyword>
<protein>
    <submittedName>
        <fullName evidence="4">Uncharacterized protein</fullName>
    </submittedName>
</protein>
<sequence>MDVIESIPDSVSEVGISFEKEHLLQDETSSLFEQEFTEQDVLPFLLQAQDIISKLESRVVELEHDLSTIHRKYEHDRGEWLVGLSQKDQYITHLSSKLQKTDFNSKEVIVLLSDLFINNVNMEEQMKSTVTLCLNYLRQTSSTSSSVQQQEEPIRDDGIDDLEEGELERRQAAVAEWRLTDNNNNIPDRSSTDPVAIVNKKKACDDEGPVHLTEDELSSSLSTCSSTSSDNKHLQHHHHHHHHHGNNDSSLTLPTTYAVNDDQDHTSFCTNCKQLLSQLDSQVERQAYLKRDLSSLASALSEEEDIRSAVEQDKELLEQDVGDITSALFLSLNQILMDEVTDRDGIIQIHRETNGKLSQILDAWDTRDLRLKQVKDLLIELDSVVHQSANASCTISRRYSQQQQQQQHPHQQQQIKQHKSPVPTPTTSNYRLSSRSAMRLPSIDSSGSSSMHHTRHHDANTIHIDGFVLAEFQHHLKAVMESNTSVIPSTPFVKRVFNEDVEPCLFFPQSQGWWKSPWFKKKLLDAISKNKCEIQGWHDPNYISNITSTTTSSSLSTNTSPATSHISSSSQHSVNSSSVIMPPKTKCACCNILRVCEFKMRLPIASKSNINTSNSGTSRLQPQQQQQQQPWLPIDRFCRDRLVAVCGYYSFMSHLKLLASSPLLNTFRQVMQHRRKMTLARVGSVGLFDDINGGGIEDDDDMINKRSSSCSNTSAKRQTYQQQRRQRRNRESLVLDHSGSGSDTASVVSVSELQGLEGSFGQIVIVH</sequence>
<reference evidence="4 5" key="1">
    <citation type="submission" date="2022-11" db="EMBL/GenBank/DDBJ databases">
        <title>Mucor velutinosus strain NIH1002 WGS.</title>
        <authorList>
            <person name="Subramanian P."/>
            <person name="Mullikin J.C."/>
            <person name="Segre J.A."/>
            <person name="Zelazny A.M."/>
        </authorList>
    </citation>
    <scope>NUCLEOTIDE SEQUENCE [LARGE SCALE GENOMIC DNA]</scope>
    <source>
        <strain evidence="4 5">NIH1002</strain>
    </source>
</reference>
<dbReference type="Proteomes" id="UP001304243">
    <property type="component" value="Unassembled WGS sequence"/>
</dbReference>
<gene>
    <name evidence="4" type="ORF">ATC70_005050</name>
</gene>
<dbReference type="PANTHER" id="PTHR14430:SF0">
    <property type="entry name" value="SEC2P DOMAIN-CONTAINING PROTEIN"/>
    <property type="match status" value="1"/>
</dbReference>
<dbReference type="AlphaFoldDB" id="A0AAN7HK98"/>
<name>A0AAN7HK98_9FUNG</name>
<feature type="compositionally biased region" description="Basic residues" evidence="3">
    <location>
        <begin position="234"/>
        <end position="244"/>
    </location>
</feature>
<dbReference type="RefSeq" id="XP_064677285.1">
    <property type="nucleotide sequence ID" value="XM_064824349.1"/>
</dbReference>
<proteinExistence type="predicted"/>
<feature type="compositionally biased region" description="Polar residues" evidence="3">
    <location>
        <begin position="705"/>
        <end position="716"/>
    </location>
</feature>
<dbReference type="CDD" id="cd21044">
    <property type="entry name" value="Rab11BD_RAB3IP_like"/>
    <property type="match status" value="1"/>
</dbReference>
<evidence type="ECO:0000256" key="3">
    <source>
        <dbReference type="SAM" id="MobiDB-lite"/>
    </source>
</evidence>
<dbReference type="InterPro" id="IPR040351">
    <property type="entry name" value="RAB3IL/RAB3IP/Sec2"/>
</dbReference>
<evidence type="ECO:0000313" key="4">
    <source>
        <dbReference type="EMBL" id="KAK4510619.1"/>
    </source>
</evidence>
<evidence type="ECO:0000313" key="5">
    <source>
        <dbReference type="Proteomes" id="UP001304243"/>
    </source>
</evidence>
<dbReference type="GeneID" id="89948736"/>
<dbReference type="GO" id="GO:0070319">
    <property type="term" value="C:Golgi to plasma membrane transport vesicle"/>
    <property type="evidence" value="ECO:0007669"/>
    <property type="project" value="TreeGrafter"/>
</dbReference>
<feature type="region of interest" description="Disordered" evidence="3">
    <location>
        <begin position="699"/>
        <end position="746"/>
    </location>
</feature>
<dbReference type="Gene3D" id="6.10.140.910">
    <property type="match status" value="1"/>
</dbReference>
<evidence type="ECO:0000256" key="1">
    <source>
        <dbReference type="ARBA" id="ARBA00023054"/>
    </source>
</evidence>
<feature type="compositionally biased region" description="Polar residues" evidence="3">
    <location>
        <begin position="425"/>
        <end position="436"/>
    </location>
</feature>
<comment type="caution">
    <text evidence="4">The sequence shown here is derived from an EMBL/GenBank/DDBJ whole genome shotgun (WGS) entry which is preliminary data.</text>
</comment>
<feature type="region of interest" description="Disordered" evidence="3">
    <location>
        <begin position="396"/>
        <end position="455"/>
    </location>
</feature>
<dbReference type="PANTHER" id="PTHR14430">
    <property type="entry name" value="RABIN3-RELATED"/>
    <property type="match status" value="1"/>
</dbReference>